<comment type="caution">
    <text evidence="1">The sequence shown here is derived from an EMBL/GenBank/DDBJ whole genome shotgun (WGS) entry which is preliminary data.</text>
</comment>
<gene>
    <name evidence="1" type="ORF">DUE52_31270</name>
</gene>
<dbReference type="AlphaFoldDB" id="A0A368JD06"/>
<accession>A0A368JD06</accession>
<name>A0A368JD06_9BACT</name>
<sequence>MIQQWEMLNTMHRFRFFPLSNEGTKRKGRNLMHFFTKFVYKWMQRIATRQEIEKQITTYFAGYYSLRFSFGHGAF</sequence>
<dbReference type="EMBL" id="QOWE01000041">
    <property type="protein sequence ID" value="RCR65547.1"/>
    <property type="molecule type" value="Genomic_DNA"/>
</dbReference>
<proteinExistence type="predicted"/>
<reference evidence="1 2" key="1">
    <citation type="submission" date="2018-07" db="EMBL/GenBank/DDBJ databases">
        <title>Genome analysis of Larkinella rosea.</title>
        <authorList>
            <person name="Zhou Z."/>
            <person name="Wang G."/>
        </authorList>
    </citation>
    <scope>NUCLEOTIDE SEQUENCE [LARGE SCALE GENOMIC DNA]</scope>
    <source>
        <strain evidence="2">zzj9</strain>
    </source>
</reference>
<keyword evidence="2" id="KW-1185">Reference proteome</keyword>
<organism evidence="1 2">
    <name type="scientific">Larkinella punicea</name>
    <dbReference type="NCBI Taxonomy" id="2315727"/>
    <lineage>
        <taxon>Bacteria</taxon>
        <taxon>Pseudomonadati</taxon>
        <taxon>Bacteroidota</taxon>
        <taxon>Cytophagia</taxon>
        <taxon>Cytophagales</taxon>
        <taxon>Spirosomataceae</taxon>
        <taxon>Larkinella</taxon>
    </lineage>
</organism>
<dbReference type="Proteomes" id="UP000253383">
    <property type="component" value="Unassembled WGS sequence"/>
</dbReference>
<evidence type="ECO:0000313" key="1">
    <source>
        <dbReference type="EMBL" id="RCR65547.1"/>
    </source>
</evidence>
<evidence type="ECO:0000313" key="2">
    <source>
        <dbReference type="Proteomes" id="UP000253383"/>
    </source>
</evidence>
<protein>
    <submittedName>
        <fullName evidence="1">Uncharacterized protein</fullName>
    </submittedName>
</protein>